<evidence type="ECO:0000313" key="2">
    <source>
        <dbReference type="Proteomes" id="UP000479000"/>
    </source>
</evidence>
<accession>A0A6H5HJM7</accession>
<keyword evidence="2" id="KW-1185">Reference proteome</keyword>
<sequence>MTGNSRIFYLDVRKQCARLCLNMGSREKEIEAIYHLSETLAITLRREALRQLLDKPNQPVNAKPSGDREKEALRCLSLEYGSAELLLQRLKEMPSGESMLNLPWKNSKDFHNNLPSFAEWTVVQLTRELDPIEDLVPRPATKAASLGRFHLVRLPCGSST</sequence>
<gene>
    <name evidence="1" type="ORF">NTEN_LOCUS21943</name>
</gene>
<proteinExistence type="predicted"/>
<name>A0A6H5HJM7_9HEMI</name>
<dbReference type="OrthoDB" id="10255632at2759"/>
<protein>
    <submittedName>
        <fullName evidence="1">Uncharacterized protein</fullName>
    </submittedName>
</protein>
<dbReference type="EMBL" id="CADCXU010032184">
    <property type="protein sequence ID" value="CAB0018034.1"/>
    <property type="molecule type" value="Genomic_DNA"/>
</dbReference>
<reference evidence="1 2" key="1">
    <citation type="submission" date="2020-02" db="EMBL/GenBank/DDBJ databases">
        <authorList>
            <person name="Ferguson B K."/>
        </authorList>
    </citation>
    <scope>NUCLEOTIDE SEQUENCE [LARGE SCALE GENOMIC DNA]</scope>
</reference>
<evidence type="ECO:0000313" key="1">
    <source>
        <dbReference type="EMBL" id="CAB0018034.1"/>
    </source>
</evidence>
<dbReference type="AlphaFoldDB" id="A0A6H5HJM7"/>
<dbReference type="Proteomes" id="UP000479000">
    <property type="component" value="Unassembled WGS sequence"/>
</dbReference>
<organism evidence="1 2">
    <name type="scientific">Nesidiocoris tenuis</name>
    <dbReference type="NCBI Taxonomy" id="355587"/>
    <lineage>
        <taxon>Eukaryota</taxon>
        <taxon>Metazoa</taxon>
        <taxon>Ecdysozoa</taxon>
        <taxon>Arthropoda</taxon>
        <taxon>Hexapoda</taxon>
        <taxon>Insecta</taxon>
        <taxon>Pterygota</taxon>
        <taxon>Neoptera</taxon>
        <taxon>Paraneoptera</taxon>
        <taxon>Hemiptera</taxon>
        <taxon>Heteroptera</taxon>
        <taxon>Panheteroptera</taxon>
        <taxon>Cimicomorpha</taxon>
        <taxon>Miridae</taxon>
        <taxon>Dicyphina</taxon>
        <taxon>Nesidiocoris</taxon>
    </lineage>
</organism>